<dbReference type="Proteomes" id="UP000278475">
    <property type="component" value="Unassembled WGS sequence"/>
</dbReference>
<sequence>MAVRVRIRIHTSKAKHADVVAVANAGAETDVPILAIPPEIAQELGLWPSKGYSTVSLRELTSESFGYMLEEQVLTELLDEKGNKVSEARSYVLIKPGLDEATLSDALIEALGIVILQAKKGVWKHVNDPPSVARESAS</sequence>
<accession>A0A497ER50</accession>
<evidence type="ECO:0000313" key="1">
    <source>
        <dbReference type="EMBL" id="RLE49659.1"/>
    </source>
</evidence>
<gene>
    <name evidence="1" type="ORF">DRJ31_04110</name>
</gene>
<organism evidence="1 2">
    <name type="scientific">Thermoproteota archaeon</name>
    <dbReference type="NCBI Taxonomy" id="2056631"/>
    <lineage>
        <taxon>Archaea</taxon>
        <taxon>Thermoproteota</taxon>
    </lineage>
</organism>
<reference evidence="1 2" key="1">
    <citation type="submission" date="2018-06" db="EMBL/GenBank/DDBJ databases">
        <title>Extensive metabolic versatility and redundancy in microbially diverse, dynamic hydrothermal sediments.</title>
        <authorList>
            <person name="Dombrowski N."/>
            <person name="Teske A."/>
            <person name="Baker B.J."/>
        </authorList>
    </citation>
    <scope>NUCLEOTIDE SEQUENCE [LARGE SCALE GENOMIC DNA]</scope>
    <source>
        <strain evidence="1">B66_G16</strain>
    </source>
</reference>
<comment type="caution">
    <text evidence="1">The sequence shown here is derived from an EMBL/GenBank/DDBJ whole genome shotgun (WGS) entry which is preliminary data.</text>
</comment>
<evidence type="ECO:0000313" key="2">
    <source>
        <dbReference type="Proteomes" id="UP000278475"/>
    </source>
</evidence>
<protein>
    <submittedName>
        <fullName evidence="1">Uncharacterized protein</fullName>
    </submittedName>
</protein>
<dbReference type="AlphaFoldDB" id="A0A497ER50"/>
<name>A0A497ER50_9CREN</name>
<dbReference type="EMBL" id="QMQV01000027">
    <property type="protein sequence ID" value="RLE49659.1"/>
    <property type="molecule type" value="Genomic_DNA"/>
</dbReference>
<proteinExistence type="predicted"/>